<comment type="domain">
    <text evidence="12">Contains an N-terminal zinc-binding domain, a central core domain that contains the primase activity, and a C-terminal DnaB-binding domain.</text>
</comment>
<dbReference type="EMBL" id="JACXWD010000029">
    <property type="protein sequence ID" value="MBD3868358.1"/>
    <property type="molecule type" value="Genomic_DNA"/>
</dbReference>
<keyword evidence="10 12" id="KW-0238">DNA-binding</keyword>
<comment type="caution">
    <text evidence="16">The sequence shown here is derived from an EMBL/GenBank/DDBJ whole genome shotgun (WGS) entry which is preliminary data.</text>
</comment>
<gene>
    <name evidence="12" type="primary">dnaG</name>
    <name evidence="16" type="ORF">IFK94_09560</name>
</gene>
<dbReference type="GO" id="GO:0005737">
    <property type="term" value="C:cytoplasm"/>
    <property type="evidence" value="ECO:0007669"/>
    <property type="project" value="TreeGrafter"/>
</dbReference>
<dbReference type="PANTHER" id="PTHR30313">
    <property type="entry name" value="DNA PRIMASE"/>
    <property type="match status" value="1"/>
</dbReference>
<dbReference type="AlphaFoldDB" id="A0A8J6XUW0"/>
<evidence type="ECO:0000256" key="3">
    <source>
        <dbReference type="ARBA" id="ARBA00022679"/>
    </source>
</evidence>
<keyword evidence="7 12" id="KW-0863">Zinc-finger</keyword>
<evidence type="ECO:0000256" key="5">
    <source>
        <dbReference type="ARBA" id="ARBA00022705"/>
    </source>
</evidence>
<dbReference type="InterPro" id="IPR034151">
    <property type="entry name" value="TOPRIM_DnaG_bac"/>
</dbReference>
<dbReference type="EC" id="2.7.7.101" evidence="12"/>
<dbReference type="Gene3D" id="3.90.980.10">
    <property type="entry name" value="DNA primase, catalytic core, N-terminal domain"/>
    <property type="match status" value="1"/>
</dbReference>
<evidence type="ECO:0000313" key="16">
    <source>
        <dbReference type="EMBL" id="MBD3868358.1"/>
    </source>
</evidence>
<feature type="domain" description="Toprim" evidence="15">
    <location>
        <begin position="261"/>
        <end position="342"/>
    </location>
</feature>
<reference evidence="16 17" key="1">
    <citation type="submission" date="2020-08" db="EMBL/GenBank/DDBJ databases">
        <title>Acidobacteriota in marine sediments use diverse sulfur dissimilation pathways.</title>
        <authorList>
            <person name="Wasmund K."/>
        </authorList>
    </citation>
    <scope>NUCLEOTIDE SEQUENCE [LARGE SCALE GENOMIC DNA]</scope>
    <source>
        <strain evidence="16">MAG AM4</strain>
    </source>
</reference>
<comment type="cofactor">
    <cofactor evidence="12 13 14">
        <name>Zn(2+)</name>
        <dbReference type="ChEBI" id="CHEBI:29105"/>
    </cofactor>
    <text evidence="12 13 14">Binds 1 zinc ion per monomer.</text>
</comment>
<protein>
    <recommendedName>
        <fullName evidence="12 13">DNA primase</fullName>
        <ecNumber evidence="12">2.7.7.101</ecNumber>
    </recommendedName>
</protein>
<comment type="similarity">
    <text evidence="12 13">Belongs to the DnaG primase family.</text>
</comment>
<dbReference type="GO" id="GO:0000428">
    <property type="term" value="C:DNA-directed RNA polymerase complex"/>
    <property type="evidence" value="ECO:0007669"/>
    <property type="project" value="UniProtKB-KW"/>
</dbReference>
<dbReference type="NCBIfam" id="TIGR01391">
    <property type="entry name" value="dnaG"/>
    <property type="match status" value="1"/>
</dbReference>
<dbReference type="PANTHER" id="PTHR30313:SF2">
    <property type="entry name" value="DNA PRIMASE"/>
    <property type="match status" value="1"/>
</dbReference>
<keyword evidence="5 12" id="KW-0235">DNA replication</keyword>
<dbReference type="SMART" id="SM00400">
    <property type="entry name" value="ZnF_CHCC"/>
    <property type="match status" value="1"/>
</dbReference>
<evidence type="ECO:0000313" key="17">
    <source>
        <dbReference type="Proteomes" id="UP000648239"/>
    </source>
</evidence>
<dbReference type="SUPFAM" id="SSF56731">
    <property type="entry name" value="DNA primase core"/>
    <property type="match status" value="1"/>
</dbReference>
<evidence type="ECO:0000256" key="9">
    <source>
        <dbReference type="ARBA" id="ARBA00022842"/>
    </source>
</evidence>
<dbReference type="Pfam" id="PF10410">
    <property type="entry name" value="DnaB_bind"/>
    <property type="match status" value="1"/>
</dbReference>
<dbReference type="FunFam" id="3.40.1360.10:FF:000002">
    <property type="entry name" value="DNA primase"/>
    <property type="match status" value="1"/>
</dbReference>
<dbReference type="HAMAP" id="MF_00974">
    <property type="entry name" value="DNA_primase_DnaG"/>
    <property type="match status" value="1"/>
</dbReference>
<evidence type="ECO:0000256" key="7">
    <source>
        <dbReference type="ARBA" id="ARBA00022771"/>
    </source>
</evidence>
<evidence type="ECO:0000256" key="2">
    <source>
        <dbReference type="ARBA" id="ARBA00022515"/>
    </source>
</evidence>
<dbReference type="GO" id="GO:1990077">
    <property type="term" value="C:primosome complex"/>
    <property type="evidence" value="ECO:0007669"/>
    <property type="project" value="UniProtKB-KW"/>
</dbReference>
<evidence type="ECO:0000256" key="10">
    <source>
        <dbReference type="ARBA" id="ARBA00023125"/>
    </source>
</evidence>
<evidence type="ECO:0000256" key="13">
    <source>
        <dbReference type="PIRNR" id="PIRNR002811"/>
    </source>
</evidence>
<evidence type="ECO:0000256" key="11">
    <source>
        <dbReference type="ARBA" id="ARBA00023163"/>
    </source>
</evidence>
<dbReference type="Proteomes" id="UP000648239">
    <property type="component" value="Unassembled WGS sequence"/>
</dbReference>
<keyword evidence="1 12" id="KW-0240">DNA-directed RNA polymerase</keyword>
<dbReference type="InterPro" id="IPR016136">
    <property type="entry name" value="DNA_helicase_N/primase_C"/>
</dbReference>
<organism evidence="16 17">
    <name type="scientific">Candidatus Polarisedimenticola svalbardensis</name>
    <dbReference type="NCBI Taxonomy" id="2886004"/>
    <lineage>
        <taxon>Bacteria</taxon>
        <taxon>Pseudomonadati</taxon>
        <taxon>Acidobacteriota</taxon>
        <taxon>Candidatus Polarisedimenticolia</taxon>
        <taxon>Candidatus Polarisedimenticolales</taxon>
        <taxon>Candidatus Polarisedimenticolaceae</taxon>
        <taxon>Candidatus Polarisedimenticola</taxon>
    </lineage>
</organism>
<dbReference type="PIRSF" id="PIRSF002811">
    <property type="entry name" value="DnaG"/>
    <property type="match status" value="1"/>
</dbReference>
<keyword evidence="8 12" id="KW-0862">Zinc</keyword>
<dbReference type="Gene3D" id="3.90.580.10">
    <property type="entry name" value="Zinc finger, CHC2-type domain"/>
    <property type="match status" value="1"/>
</dbReference>
<dbReference type="Pfam" id="PF13155">
    <property type="entry name" value="Toprim_2"/>
    <property type="match status" value="1"/>
</dbReference>
<evidence type="ECO:0000259" key="15">
    <source>
        <dbReference type="PROSITE" id="PS50880"/>
    </source>
</evidence>
<feature type="zinc finger region" description="CHC2-type" evidence="12 14">
    <location>
        <begin position="40"/>
        <end position="64"/>
    </location>
</feature>
<keyword evidence="11 12" id="KW-0804">Transcription</keyword>
<keyword evidence="2 12" id="KW-0639">Primosome</keyword>
<keyword evidence="6 12" id="KW-0479">Metal-binding</keyword>
<dbReference type="GO" id="GO:0008270">
    <property type="term" value="F:zinc ion binding"/>
    <property type="evidence" value="ECO:0007669"/>
    <property type="project" value="UniProtKB-UniRule"/>
</dbReference>
<dbReference type="CDD" id="cd03364">
    <property type="entry name" value="TOPRIM_DnaG_primases"/>
    <property type="match status" value="1"/>
</dbReference>
<evidence type="ECO:0000256" key="1">
    <source>
        <dbReference type="ARBA" id="ARBA00022478"/>
    </source>
</evidence>
<dbReference type="Pfam" id="PF08275">
    <property type="entry name" value="DNAG_N"/>
    <property type="match status" value="1"/>
</dbReference>
<dbReference type="GO" id="GO:0003899">
    <property type="term" value="F:DNA-directed RNA polymerase activity"/>
    <property type="evidence" value="ECO:0007669"/>
    <property type="project" value="UniProtKB-UniRule"/>
</dbReference>
<dbReference type="SMART" id="SM00493">
    <property type="entry name" value="TOPRIM"/>
    <property type="match status" value="1"/>
</dbReference>
<dbReference type="InterPro" id="IPR002694">
    <property type="entry name" value="Znf_CHC2"/>
</dbReference>
<sequence length="591" mass="66207">MSGTLTRDFVETVRSAVDIARVVSEYVPLKPAGARLKGLCPFHQEKTPSFHVDPERKLFFCFGCQTGGDLFKFVMLYEQVEFPEAVRILAERNGIPIPKAGSDGSRETDLKTRILESNKAAREYYRGMLSAPAGSGARKYLESRDLSAETLETLSVGYAPDGWDHLRNHLTGKQFAPSELVQAGLASPRKDGSGEYDRFRNRIIFPIQDLYGKTIAFGGRAIPPVEEREPKYLNSPETPAYVKGEHLYGLNLAREAIRREGYAIVVEGYMDLAALIQAGFLQGVASLGTAFTQAQARLLGRYTRRVVVSYDGDAAGSKAAVRSLDLLLEQGFEVRLVDLPEGMDPDDVIRRNGPDAYSALVRQAPEYIEWMVNRESRGRTMGTAREKIEAVNSVLPHIARMNNPIERVSWTGRLADALGIDDDLVLQELRAALKEARPDIRQRVHKEVAPEMRQVERRLLALMLASHDIRMKMLESDHEVELEGSKISGIVEVILSLEESGQPVDYPAVLEALERLARLDDQRILTQLAFDDEPTGGMEEADACLKTMRRERLVRERKDVQDAIRKTQDRSTLDALLLQQMQLARQIDTLT</sequence>
<dbReference type="Pfam" id="PF01807">
    <property type="entry name" value="Zn_ribbon_DnaG"/>
    <property type="match status" value="1"/>
</dbReference>
<dbReference type="FunFam" id="3.90.580.10:FF:000001">
    <property type="entry name" value="DNA primase"/>
    <property type="match status" value="1"/>
</dbReference>
<dbReference type="GO" id="GO:0006269">
    <property type="term" value="P:DNA replication, synthesis of primer"/>
    <property type="evidence" value="ECO:0007669"/>
    <property type="project" value="UniProtKB-UniRule"/>
</dbReference>
<accession>A0A8J6XUW0</accession>
<dbReference type="Gene3D" id="3.40.1360.10">
    <property type="match status" value="1"/>
</dbReference>
<evidence type="ECO:0000256" key="14">
    <source>
        <dbReference type="PIRSR" id="PIRSR002811-1"/>
    </source>
</evidence>
<dbReference type="PROSITE" id="PS50880">
    <property type="entry name" value="TOPRIM"/>
    <property type="match status" value="1"/>
</dbReference>
<dbReference type="InterPro" id="IPR037068">
    <property type="entry name" value="DNA_primase_core_N_sf"/>
</dbReference>
<keyword evidence="9" id="KW-0460">Magnesium</keyword>
<dbReference type="GO" id="GO:0003677">
    <property type="term" value="F:DNA binding"/>
    <property type="evidence" value="ECO:0007669"/>
    <property type="project" value="UniProtKB-KW"/>
</dbReference>
<evidence type="ECO:0000256" key="4">
    <source>
        <dbReference type="ARBA" id="ARBA00022695"/>
    </source>
</evidence>
<dbReference type="InterPro" id="IPR006171">
    <property type="entry name" value="TOPRIM_dom"/>
</dbReference>
<dbReference type="InterPro" id="IPR019475">
    <property type="entry name" value="DNA_primase_DnaB-bd"/>
</dbReference>
<dbReference type="InterPro" id="IPR036977">
    <property type="entry name" value="DNA_primase_Znf_CHC2"/>
</dbReference>
<proteinExistence type="inferred from homology"/>
<dbReference type="Gene3D" id="1.10.860.10">
    <property type="entry name" value="DNAb Helicase, Chain A"/>
    <property type="match status" value="1"/>
</dbReference>
<dbReference type="SUPFAM" id="SSF57783">
    <property type="entry name" value="Zinc beta-ribbon"/>
    <property type="match status" value="1"/>
</dbReference>
<name>A0A8J6XUW0_9BACT</name>
<evidence type="ECO:0000256" key="8">
    <source>
        <dbReference type="ARBA" id="ARBA00022833"/>
    </source>
</evidence>
<comment type="catalytic activity">
    <reaction evidence="12">
        <text>ssDNA + n NTP = ssDNA/pppN(pN)n-1 hybrid + (n-1) diphosphate.</text>
        <dbReference type="EC" id="2.7.7.101"/>
    </reaction>
</comment>
<evidence type="ECO:0000256" key="12">
    <source>
        <dbReference type="HAMAP-Rule" id="MF_00974"/>
    </source>
</evidence>
<comment type="function">
    <text evidence="12 13">RNA polymerase that catalyzes the synthesis of short RNA molecules used as primers for DNA polymerase during DNA replication.</text>
</comment>
<dbReference type="InterPro" id="IPR013264">
    <property type="entry name" value="DNAG_N"/>
</dbReference>
<dbReference type="InterPro" id="IPR006295">
    <property type="entry name" value="DNA_primase_DnaG"/>
</dbReference>
<dbReference type="InterPro" id="IPR030846">
    <property type="entry name" value="DnaG_bac"/>
</dbReference>
<keyword evidence="3 12" id="KW-0808">Transferase</keyword>
<dbReference type="InterPro" id="IPR050219">
    <property type="entry name" value="DnaG_primase"/>
</dbReference>
<comment type="subunit">
    <text evidence="12">Monomer. Interacts with DnaB.</text>
</comment>
<evidence type="ECO:0000256" key="6">
    <source>
        <dbReference type="ARBA" id="ARBA00022723"/>
    </source>
</evidence>
<keyword evidence="4 12" id="KW-0548">Nucleotidyltransferase</keyword>